<dbReference type="AlphaFoldDB" id="A0A7K3M5K8"/>
<dbReference type="InterPro" id="IPR027304">
    <property type="entry name" value="Trigger_fact/SurA_dom_sf"/>
</dbReference>
<evidence type="ECO:0000313" key="2">
    <source>
        <dbReference type="Proteomes" id="UP000460435"/>
    </source>
</evidence>
<keyword evidence="2" id="KW-1185">Reference proteome</keyword>
<dbReference type="SUPFAM" id="SSF109998">
    <property type="entry name" value="Triger factor/SurA peptide-binding domain-like"/>
    <property type="match status" value="1"/>
</dbReference>
<protein>
    <recommendedName>
        <fullName evidence="3">SurA N-terminal domain-containing protein</fullName>
    </recommendedName>
</protein>
<dbReference type="Proteomes" id="UP000460435">
    <property type="component" value="Unassembled WGS sequence"/>
</dbReference>
<evidence type="ECO:0008006" key="3">
    <source>
        <dbReference type="Google" id="ProtNLM"/>
    </source>
</evidence>
<proteinExistence type="predicted"/>
<dbReference type="Pfam" id="PF13624">
    <property type="entry name" value="SurA_N_3"/>
    <property type="match status" value="1"/>
</dbReference>
<organism evidence="1 2">
    <name type="scientific">Phytoactinopolyspora mesophila</name>
    <dbReference type="NCBI Taxonomy" id="2650750"/>
    <lineage>
        <taxon>Bacteria</taxon>
        <taxon>Bacillati</taxon>
        <taxon>Actinomycetota</taxon>
        <taxon>Actinomycetes</taxon>
        <taxon>Jiangellales</taxon>
        <taxon>Jiangellaceae</taxon>
        <taxon>Phytoactinopolyspora</taxon>
    </lineage>
</organism>
<evidence type="ECO:0000313" key="1">
    <source>
        <dbReference type="EMBL" id="NDL58526.1"/>
    </source>
</evidence>
<dbReference type="EMBL" id="WLZY01000005">
    <property type="protein sequence ID" value="NDL58526.1"/>
    <property type="molecule type" value="Genomic_DNA"/>
</dbReference>
<name>A0A7K3M5K8_9ACTN</name>
<sequence>MSSRPARRATPEAGGMCSAAAGRMRMVCHRCRKGTPVSVYQRILAVSAAAAAVAMLTACDPDQIGTAATVGDDRLSVSELQDQVTEIVEFRNDAIETLELPMPPVDPGRDVSGLQRDVLNSWVIHRLGERAARDLGIHISEAEIDDFLEQYATQLPDGDLTPLLVEEGWTEDMLRDEVRLGLINQQVAATEGPEALSVALGEAAQEAGVDINPRYGTWADAEGLVAASGSVSHPFEDDPLADIGHSH</sequence>
<reference evidence="1 2" key="1">
    <citation type="submission" date="2019-11" db="EMBL/GenBank/DDBJ databases">
        <authorList>
            <person name="Li X.-J."/>
            <person name="Feng X.-M."/>
        </authorList>
    </citation>
    <scope>NUCLEOTIDE SEQUENCE [LARGE SCALE GENOMIC DNA]</scope>
    <source>
        <strain evidence="1 2">XMNu-373</strain>
    </source>
</reference>
<gene>
    <name evidence="1" type="ORF">F7O44_15765</name>
</gene>
<comment type="caution">
    <text evidence="1">The sequence shown here is derived from an EMBL/GenBank/DDBJ whole genome shotgun (WGS) entry which is preliminary data.</text>
</comment>
<accession>A0A7K3M5K8</accession>
<dbReference type="Gene3D" id="1.10.4030.10">
    <property type="entry name" value="Porin chaperone SurA, peptide-binding domain"/>
    <property type="match status" value="1"/>
</dbReference>